<feature type="domain" description="RNA polymerase Rpb1" evidence="10">
    <location>
        <begin position="3809"/>
        <end position="3859"/>
    </location>
</feature>
<dbReference type="GeneID" id="32884127"/>
<evidence type="ECO:0000256" key="9">
    <source>
        <dbReference type="SAM" id="MobiDB-lite"/>
    </source>
</evidence>
<keyword evidence="7 8" id="KW-0804">Transcription</keyword>
<feature type="region of interest" description="Disordered" evidence="9">
    <location>
        <begin position="1011"/>
        <end position="1032"/>
    </location>
</feature>
<comment type="similarity">
    <text evidence="8">Belongs to the RNA polymerase beta' chain family. RpoC2 subfamily.</text>
</comment>
<dbReference type="NCBIfam" id="TIGR02388">
    <property type="entry name" value="rpoC2_cyan"/>
    <property type="match status" value="1"/>
</dbReference>
<protein>
    <recommendedName>
        <fullName evidence="8">DNA-directed RNA polymerase subunit beta''</fullName>
        <ecNumber evidence="8">2.7.7.6</ecNumber>
    </recommendedName>
    <alternativeName>
        <fullName evidence="8">PEP</fullName>
    </alternativeName>
    <alternativeName>
        <fullName evidence="8">Plastid-encoded RNA polymerase subunit beta''</fullName>
        <shortName evidence="8">RNA polymerase subunit beta''</shortName>
    </alternativeName>
</protein>
<sequence>MSLKSNLGKKNQDLSTGPNGILYPVLRSASYASLSRVLQRNSYALDRLGSQSERVLRTCVERQSCALGPCFDHKKSFGSIGLIPYSKFGFKLLKATQFREKLKTGPSTFLPVKAKAAVTTSTFYNRPFDKSRLKALISWSVFYFGEKKTVDLVEKLKTIGYAYATKAGISLSIDDLKIPPSKKIYISSAEQILEKTNQEVKKGHLTTIEYFSKVIETWNKTSENLKEEVIENFKTTDELNPVFIMAFSGARGNISQVRQLTSMRGLMADPQGRIINFPIQSNFREGLTLTEYLISCYGARKGVVDTALRTATSGYLTRRLVDVAHHVIIRGFNCGTERGISLTDLKKGTKVLLSLKKRLIGRRLAEDIYNSQNELIATKNQEISTPLSILISKTKTSVLVRSPLTCKDQNYVCQLCYGWSLANHRLVSSGEAIGIIAAQSIGEPGTQLTMRTFHTGGVFSGEISEEIKAPFPGMVSFNQSIPGQLIRTTYGQIAFLTKQDSFLEVTPQNALGVSEMEERAPGSEKTLSSKNCFSGRKSEKVFRSGGGAVEIVPNERIKIPAYTLLFAKQNQFVEKNQVLGEASSFGNGQNQSIDKNQTVYSELSGQIKFQRSKGIQMVKNELERLIEEEGVSSDDKAKLRRLKTIFNPTASSSIGEFWILSAKKQTIFKPVQLLVGPGDFIHQNASVYIAKTPSVLTSSLTLLAKQNLDEQLKVNPFLSKTFPNSGGPRFGPGKAPRDKTQNDSKPVFFYDFGSCAALKALKKNPSSQVQSTLSDKFLSLTVFYELLNLKKGNAFFKSALPTPLNLPDFAKNRLSFSLQKSGLKERGLTRISSESLDRRFLNSNLLFTQVSQPAFLKSHLKPNYNPSQIKKNQNTNIESSNENSVKQIGFFSQFKTPTGGFTIQENFYTTFESKLKSAPFFLLNQFSSDSLLIPLSKEEFKKFKFQNLNYHYFNPVRRSYVGPTLSDKVFLKSKQFFDDKDLKNPSPFKQKLSPKLESLSPSVRSTYKGLSHFSDRKSNSSTTKFGDGNGDLRQGFREERRAVVTKSHLLDLYYLFTNVSLTQKKPPLRTHEPEKKPSTFGKGFYTQDGVIVNNQDTFRDDKGFPIQGAFKKIIKTLGAPCFDRRTHSRVLRTGGPSAQTLVKKNIVFSKAEKKTPFFVELLNLTAQIEIVDWEICLSSRGFSTGNELQDKDFPTGTKDSLRQSSFVPAAFPKTLSKRVRPTYDLRQIFDKCASKFFSIQNKVNHLKQNTGELSKLKLRIQPVFLSKFSELDSLDSVRSSTPFNLKPNSKNLLYLSRDNQLDFENAPSSSRFLSPNASPTKPFAAPRSGGRKTPPVFNFMTKKRLNSFLYSGFQKLCLGESFVPAKQDSLHQSHLLDNFESLGRGRSPQTQVTAQIEKLFNEDFLTNKGRVLASRLQNFSGLNQLFENRSSLQPHSVFKKSISLRVLTSTRKTTRLFWFAKDQKILNSGVRSLKNLKQQKKALNSLAGFNHKTGPRGLRSPFQSTNYVLRTKRDLNDHSTGALINHVQKIPFVFLNSLGPLAIHQENISVDRDTYYFHFRKPFFLRDSRYGASADCFDDNLYPKLFPDNENTNLKTFIKVYAPKVFDLKCLELTSNNRFSCFSLELEPLKRNQTLSSKNCFSDRKSGRVGPTYDLRGLNSKTQFSTFLKSELLFSIIEYQIFKNSKKIAPNLVLTGKSNVLNYSSIVNSLLKSASFFNKGTAKKNLVLNPLRKSQKLDSVALSLNAESKGSIQPDVEKAAGPFFQDKRAHGVPYKLFSPLSKFQNEKPYSNSRVVKNENLAAETPFVKNNKFRYLSDQQSRLQFSYLFKNKKEYLKLGLLDKAEGQYTKNNSKVLLVKKALSQIFVNSSLKPGGHQEPYTDLYFRRLGRSPEKLNYYQHLTAFPFQKEIRTKIFKNIPHDFINENFFSKLNEEEKGSASNMKELEPCPWKSTDKLFRTNYGGRRQRLQATQFSLMTSLKYLNSSPVQKWDNVFLNSYQQDSALLFSICEKNKFHYLFLSKFLIDESFGPVGQGAFHVVKPSTNSYRKIIASAYEVRRSYSRMGPPVKLWAPKNLSLFSFVKTRKFDDQDPIGYRYSSYKSEDAKLKIVRIKIKNANYFALLKNLFDHKKIKTLLQPYIGPKLNYSLNIRYQYKPNQNKEKNENFVIVRQQNKRQQTEKFNTFNHFSDIFGHSLNLTGGSPTSGGVAAFDSSPSQNHVRLPLRVGKDPLFNYRQQSFPNRKLCVEESFVRTSYAKGPTLISLDKLYNSNFHFRFSSAPFILTTSNRKATLNVHLEKTLSSTVKNRITSLVNPSPKNFLLTNYPGWVFAIANPRHFFYKHNCFNVGGNFNASDLSFGNYFTLTRFLPTRFQNDFFELQAPLDFWRKIMKPFHFILKNSNPNQISLQTLAAVFRPGTIVCPVLRPYELRRSYSLRQSFSPLFRRSYVGRTLERVFLSNQRSPKVTEKKGLFFITASSGAANAGKVVFDLKKSKKYGVQKLSLTHSSFGDPAFKPFGSGSGTGTPGFLDFCSNHPGFSTAKFSKNLLDFKNQLVYFNDALIYLNNQAEKGPNLSVKVLDPPHKKYCQNLFIIRPSSIGTFFDAPSTQTFLRIPQPTSFGTEQGVINRSFDKIFNKRFLKSQLTEPTGFLEERNTLASRNKFKKAQILKTFLKFPSKSFHLISGKVKFPSNSLVVQKAELTPLNQKLSLSLEFLHKIQTPGLCFKNKFTESVQTLSERVFRPCGERFFGCLSKLNKKKVFLNSGYNSFGFGSAGLGNGEAEWSSNFSEIKKRNRQVINNYCRLYSFKIIKLPVFLIEPGKNLGFSSLEPLRRSYVGRTLEWVVPSPSKQRPPLLKEFAGLNFNQNSRFKPKLLILGRADSNEFALKGESREFWVNENKIECSYSQIFQFKTSSTQVLFLTQKSIQYGTENSKRVQKESFSLIDKANLLKQKKDFDLTAFRGFSQPKQTEFLRNQIILKKNSASILEKNQSWQINLMKTNLKPAFNRETSNVPFEQNQFYQTSLKKGPLLQRALTSRFRWNASSSKQSISSFLNVSIQPTLKISWTFFIPTVSKYKQEQKFFFPLFQKASTRSQVDGIQHIPYPVLEDNLHKQTGQLSNVEKRDLSKGPTTKKKLQTLSKRHLWEQKLQTLNFSLINDGFFISKKSNTSLQSNKKSRLGVIFQKPLVSKVSFTDLKRSNDLFVSMGLKRQNESLSSVDANLFWSRFNPHTRYFAHSPNIVGVNLLNYHPLFRIEKQPLFERVRPTYDLRKPNAKFPSGVEDFDAKNSTLKYFALNPTREKIGFQRPVYLRETHQQGRPLDPRTGITTASGKDSSVANKPRATVQVAKALVSTSKKFSKPFQSSPLNKDFSSYFEYKSFSALYGFNFHLKSGSISNSSTYQRFCESFSLNSYSNEPFTSTLGHSGLVKNTEEIQSQTTSLVKSSDLPNQQNKVVPTRTVVNQIFHYSQGRKNLNGFSKQFKFFSHNRPVYLFQFHFDSQGVDQKFLSPLYSLKPFKKELFQKGFQTTSNQLVKKLDQSIISPSKLPFFDHSFQSTLTNQIESADLSRDYTGRSSLKGEIFFAGQSLPFKLVDLLPFKKTSPEIQLLTDSDLVTFKIQTQKLRPVLQPAAFLTGSVSRPCFGLRKLPTAPVTVGGPAVIRPGATQPIQESFVRTTDGQAAVRTNSIEVNPGKFKVYIGQLVRYGKEISPNIGLTESGQVILLQSNKLVLRYAKPFLLSSGGVCDLAQGDFVNNESPLLTLKYKSLKTEDIVQGIPKIEQLFEARENFQDESGINTLLGNKLKFYKTLYAQKKAVRQSIEFIQHYIIDGIQNVYQSQGVNISDKHIEIIVKQMTSKVKILEPQNCGLLRGDIVDLEWVETMNRYFTSLNKVKYEPVVLGITKAALDRKGFISAASFQETIKILTNATLLQRRDYLRGLKENVILGHLIPSGTGSVVDAILKEKKPLSFLVKPPHRP</sequence>
<dbReference type="EMBL" id="KY407656">
    <property type="protein sequence ID" value="ARK14430.1"/>
    <property type="molecule type" value="Genomic_DNA"/>
</dbReference>
<dbReference type="PANTHER" id="PTHR19376:SF68">
    <property type="entry name" value="DNA-DIRECTED RNA POLYMERASE SUBUNIT BETA"/>
    <property type="match status" value="1"/>
</dbReference>
<proteinExistence type="inferred from homology"/>
<feature type="domain" description="RNA polymerase Rpb1" evidence="11">
    <location>
        <begin position="206"/>
        <end position="276"/>
    </location>
</feature>
<dbReference type="InterPro" id="IPR038120">
    <property type="entry name" value="Rpb1_funnel_sf"/>
</dbReference>
<keyword evidence="12" id="KW-0150">Chloroplast</keyword>
<dbReference type="InterPro" id="IPR042102">
    <property type="entry name" value="RNA_pol_Rpb1_3_sf"/>
</dbReference>
<dbReference type="GO" id="GO:0008270">
    <property type="term" value="F:zinc ion binding"/>
    <property type="evidence" value="ECO:0007669"/>
    <property type="project" value="UniProtKB-UniRule"/>
</dbReference>
<feature type="domain" description="RNA polymerase Rpb1" evidence="10">
    <location>
        <begin position="286"/>
        <end position="636"/>
    </location>
</feature>
<dbReference type="InterPro" id="IPR012756">
    <property type="entry name" value="DNA-dir_RpoC2_beta_pp"/>
</dbReference>
<dbReference type="PANTHER" id="PTHR19376">
    <property type="entry name" value="DNA-DIRECTED RNA POLYMERASE"/>
    <property type="match status" value="1"/>
</dbReference>
<feature type="binding site" evidence="8">
    <location>
        <position position="416"/>
    </location>
    <ligand>
        <name>Zn(2+)</name>
        <dbReference type="ChEBI" id="CHEBI:29105"/>
    </ligand>
</feature>
<accession>A0A1W6EGB7</accession>
<organism evidence="12">
    <name type="scientific">Sarcinofilum mucosum</name>
    <name type="common">Green alga</name>
    <name type="synonym">Pseudoschizomeris mucosa</name>
    <dbReference type="NCBI Taxonomy" id="141643"/>
    <lineage>
        <taxon>Eukaryota</taxon>
        <taxon>Viridiplantae</taxon>
        <taxon>Chlorophyta</taxon>
        <taxon>core chlorophytes</taxon>
        <taxon>Ulvophyceae</taxon>
        <taxon>OUU clade</taxon>
        <taxon>Ulotrichales</taxon>
        <taxon>Sarcinofilaceae</taxon>
        <taxon>Sarcinofilum</taxon>
    </lineage>
</organism>
<dbReference type="Pfam" id="PF05000">
    <property type="entry name" value="RNA_pol_Rpb1_4"/>
    <property type="match status" value="1"/>
</dbReference>
<keyword evidence="2 12" id="KW-0934">Plastid</keyword>
<dbReference type="InterPro" id="IPR045867">
    <property type="entry name" value="DNA-dir_RpoC_beta_prime"/>
</dbReference>
<feature type="compositionally biased region" description="Polar residues" evidence="9">
    <location>
        <begin position="3318"/>
        <end position="3330"/>
    </location>
</feature>
<dbReference type="GO" id="GO:0003899">
    <property type="term" value="F:DNA-directed RNA polymerase activity"/>
    <property type="evidence" value="ECO:0007669"/>
    <property type="project" value="UniProtKB-UniRule"/>
</dbReference>
<evidence type="ECO:0000256" key="8">
    <source>
        <dbReference type="HAMAP-Rule" id="MF_01324"/>
    </source>
</evidence>
<feature type="binding site" evidence="8">
    <location>
        <position position="413"/>
    </location>
    <ligand>
        <name>Zn(2+)</name>
        <dbReference type="ChEBI" id="CHEBI:29105"/>
    </ligand>
</feature>
<evidence type="ECO:0000256" key="2">
    <source>
        <dbReference type="ARBA" id="ARBA00022640"/>
    </source>
</evidence>
<dbReference type="GO" id="GO:0006351">
    <property type="term" value="P:DNA-templated transcription"/>
    <property type="evidence" value="ECO:0007669"/>
    <property type="project" value="UniProtKB-UniRule"/>
</dbReference>
<feature type="binding site" evidence="8">
    <location>
        <position position="406"/>
    </location>
    <ligand>
        <name>Zn(2+)</name>
        <dbReference type="ChEBI" id="CHEBI:29105"/>
    </ligand>
</feature>
<feature type="region of interest" description="Disordered" evidence="9">
    <location>
        <begin position="3308"/>
        <end position="3331"/>
    </location>
</feature>
<evidence type="ECO:0000256" key="1">
    <source>
        <dbReference type="ARBA" id="ARBA00022478"/>
    </source>
</evidence>
<evidence type="ECO:0000256" key="7">
    <source>
        <dbReference type="ARBA" id="ARBA00023163"/>
    </source>
</evidence>
<dbReference type="Pfam" id="PF04998">
    <property type="entry name" value="RNA_pol_Rpb1_5"/>
    <property type="match status" value="2"/>
</dbReference>
<reference evidence="12" key="1">
    <citation type="journal article" date="2017" name="Sci. Rep.">
        <title>Divergent copies of the large inverted repeat in the chloroplast genomes of ulvophycean green algae.</title>
        <authorList>
            <person name="Turmel M."/>
            <person name="Otis C."/>
            <person name="Lemieux C."/>
        </authorList>
    </citation>
    <scope>NUCLEOTIDE SEQUENCE</scope>
</reference>
<keyword evidence="3 8" id="KW-0808">Transferase</keyword>
<geneLocation type="chloroplast" evidence="12"/>
<dbReference type="Gene3D" id="1.10.274.100">
    <property type="entry name" value="RNA polymerase Rpb1, domain 3"/>
    <property type="match status" value="1"/>
</dbReference>
<dbReference type="GO" id="GO:0003677">
    <property type="term" value="F:DNA binding"/>
    <property type="evidence" value="ECO:0007669"/>
    <property type="project" value="UniProtKB-UniRule"/>
</dbReference>
<keyword evidence="5 8" id="KW-0479">Metal-binding</keyword>
<dbReference type="GO" id="GO:0000428">
    <property type="term" value="C:DNA-directed RNA polymerase complex"/>
    <property type="evidence" value="ECO:0007669"/>
    <property type="project" value="UniProtKB-KW"/>
</dbReference>
<evidence type="ECO:0000259" key="11">
    <source>
        <dbReference type="Pfam" id="PF05000"/>
    </source>
</evidence>
<dbReference type="Gene3D" id="1.10.132.30">
    <property type="match status" value="1"/>
</dbReference>
<dbReference type="CDD" id="cd02655">
    <property type="entry name" value="RNAP_beta'_C"/>
    <property type="match status" value="1"/>
</dbReference>
<comment type="catalytic activity">
    <reaction evidence="8">
        <text>RNA(n) + a ribonucleoside 5'-triphosphate = RNA(n+1) + diphosphate</text>
        <dbReference type="Rhea" id="RHEA:21248"/>
        <dbReference type="Rhea" id="RHEA-COMP:14527"/>
        <dbReference type="Rhea" id="RHEA-COMP:17342"/>
        <dbReference type="ChEBI" id="CHEBI:33019"/>
        <dbReference type="ChEBI" id="CHEBI:61557"/>
        <dbReference type="ChEBI" id="CHEBI:140395"/>
        <dbReference type="EC" id="2.7.7.6"/>
    </reaction>
</comment>
<dbReference type="InterPro" id="IPR007081">
    <property type="entry name" value="RNA_pol_Rpb1_5"/>
</dbReference>
<evidence type="ECO:0000259" key="10">
    <source>
        <dbReference type="Pfam" id="PF04998"/>
    </source>
</evidence>
<dbReference type="HAMAP" id="MF_01324">
    <property type="entry name" value="RNApol_bact_RpoC2"/>
    <property type="match status" value="1"/>
</dbReference>
<gene>
    <name evidence="8 12" type="primary">rpoC2</name>
</gene>
<feature type="binding site" evidence="8">
    <location>
        <position position="334"/>
    </location>
    <ligand>
        <name>Zn(2+)</name>
        <dbReference type="ChEBI" id="CHEBI:29105"/>
    </ligand>
</feature>
<dbReference type="InterPro" id="IPR007083">
    <property type="entry name" value="RNA_pol_Rpb1_4"/>
</dbReference>
<keyword evidence="1 8" id="KW-0240">DNA-directed RNA polymerase</keyword>
<evidence type="ECO:0000313" key="12">
    <source>
        <dbReference type="EMBL" id="ARK14430.1"/>
    </source>
</evidence>
<feature type="compositionally biased region" description="Polar residues" evidence="9">
    <location>
        <begin position="1306"/>
        <end position="1319"/>
    </location>
</feature>
<evidence type="ECO:0000256" key="3">
    <source>
        <dbReference type="ARBA" id="ARBA00022679"/>
    </source>
</evidence>
<dbReference type="SUPFAM" id="SSF64484">
    <property type="entry name" value="beta and beta-prime subunits of DNA dependent RNA-polymerase"/>
    <property type="match status" value="1"/>
</dbReference>
<name>A0A1W6EGB7_SARMC</name>
<dbReference type="Gene3D" id="1.10.1790.20">
    <property type="match status" value="1"/>
</dbReference>
<evidence type="ECO:0000256" key="5">
    <source>
        <dbReference type="ARBA" id="ARBA00022723"/>
    </source>
</evidence>
<comment type="subcellular location">
    <subcellularLocation>
        <location evidence="8">Plastid</location>
        <location evidence="8">Chloroplast</location>
    </subcellularLocation>
</comment>
<dbReference type="RefSeq" id="YP_009367396.1">
    <property type="nucleotide sequence ID" value="NC_034709.1"/>
</dbReference>
<dbReference type="EC" id="2.7.7.6" evidence="8"/>
<comment type="subunit">
    <text evidence="8">In plastids the minimal PEP RNA polymerase catalytic core is composed of four subunits: alpha, beta, beta', and beta''. When a (nuclear-encoded) sigma factor is associated with the core the holoenzyme is formed, which can initiate transcription.</text>
</comment>
<dbReference type="Gene3D" id="1.10.150.390">
    <property type="match status" value="1"/>
</dbReference>
<comment type="function">
    <text evidence="8">DNA-dependent RNA polymerase catalyzes the transcription of DNA into RNA using the four ribonucleoside triphosphates as substrates.</text>
</comment>
<keyword evidence="4 8" id="KW-0548">Nucleotidyltransferase</keyword>
<feature type="region of interest" description="Disordered" evidence="9">
    <location>
        <begin position="1306"/>
        <end position="1330"/>
    </location>
</feature>
<evidence type="ECO:0000256" key="6">
    <source>
        <dbReference type="ARBA" id="ARBA00022833"/>
    </source>
</evidence>
<dbReference type="GO" id="GO:0009507">
    <property type="term" value="C:chloroplast"/>
    <property type="evidence" value="ECO:0007669"/>
    <property type="project" value="UniProtKB-SubCell"/>
</dbReference>
<evidence type="ECO:0000256" key="4">
    <source>
        <dbReference type="ARBA" id="ARBA00022695"/>
    </source>
</evidence>
<comment type="cofactor">
    <cofactor evidence="8">
        <name>Zn(2+)</name>
        <dbReference type="ChEBI" id="CHEBI:29105"/>
    </cofactor>
    <text evidence="8">Binds 1 Zn(2+) ion per subunit.</text>
</comment>
<keyword evidence="6 8" id="KW-0862">Zinc</keyword>